<keyword evidence="2" id="KW-0808">Transferase</keyword>
<keyword evidence="2" id="KW-0489">Methyltransferase</keyword>
<reference evidence="2 3" key="1">
    <citation type="submission" date="2020-02" db="EMBL/GenBank/DDBJ databases">
        <title>Out from the shadows clarifying the taxonomy of the family Cryomorphaceae and related taxa by utilizing the GTDB taxonomic framework.</title>
        <authorList>
            <person name="Bowman J.P."/>
        </authorList>
    </citation>
    <scope>NUCLEOTIDE SEQUENCE [LARGE SCALE GENOMIC DNA]</scope>
    <source>
        <strain evidence="2 3">QSSC 1-22</strain>
    </source>
</reference>
<name>A0A7K3WRV7_9FLAO</name>
<dbReference type="Pfam" id="PF08241">
    <property type="entry name" value="Methyltransf_11"/>
    <property type="match status" value="1"/>
</dbReference>
<dbReference type="InterPro" id="IPR029063">
    <property type="entry name" value="SAM-dependent_MTases_sf"/>
</dbReference>
<proteinExistence type="predicted"/>
<evidence type="ECO:0000313" key="3">
    <source>
        <dbReference type="Proteomes" id="UP000486602"/>
    </source>
</evidence>
<dbReference type="Proteomes" id="UP000486602">
    <property type="component" value="Unassembled WGS sequence"/>
</dbReference>
<gene>
    <name evidence="2" type="ORF">G3O08_12165</name>
</gene>
<evidence type="ECO:0000259" key="1">
    <source>
        <dbReference type="Pfam" id="PF08241"/>
    </source>
</evidence>
<dbReference type="SUPFAM" id="SSF53335">
    <property type="entry name" value="S-adenosyl-L-methionine-dependent methyltransferases"/>
    <property type="match status" value="1"/>
</dbReference>
<dbReference type="InterPro" id="IPR013216">
    <property type="entry name" value="Methyltransf_11"/>
</dbReference>
<dbReference type="PANTHER" id="PTHR43464">
    <property type="entry name" value="METHYLTRANSFERASE"/>
    <property type="match status" value="1"/>
</dbReference>
<dbReference type="PANTHER" id="PTHR43464:SF23">
    <property type="entry name" value="JUVENILE HORMONE ACID O-METHYLTRANSFERASE"/>
    <property type="match status" value="1"/>
</dbReference>
<dbReference type="EMBL" id="JAAGVY010000022">
    <property type="protein sequence ID" value="NEN24258.1"/>
    <property type="molecule type" value="Genomic_DNA"/>
</dbReference>
<keyword evidence="3" id="KW-1185">Reference proteome</keyword>
<dbReference type="RefSeq" id="WP_163285651.1">
    <property type="nucleotide sequence ID" value="NZ_JAAGVY010000022.1"/>
</dbReference>
<feature type="domain" description="Methyltransferase type 11" evidence="1">
    <location>
        <begin position="33"/>
        <end position="129"/>
    </location>
</feature>
<dbReference type="GO" id="GO:0010420">
    <property type="term" value="F:polyprenyldihydroxybenzoate methyltransferase activity"/>
    <property type="evidence" value="ECO:0007669"/>
    <property type="project" value="TreeGrafter"/>
</dbReference>
<protein>
    <submittedName>
        <fullName evidence="2">Class I SAM-dependent methyltransferase</fullName>
    </submittedName>
</protein>
<accession>A0A7K3WRV7</accession>
<organism evidence="2 3">
    <name type="scientific">Cryomorpha ignava</name>
    <dbReference type="NCBI Taxonomy" id="101383"/>
    <lineage>
        <taxon>Bacteria</taxon>
        <taxon>Pseudomonadati</taxon>
        <taxon>Bacteroidota</taxon>
        <taxon>Flavobacteriia</taxon>
        <taxon>Flavobacteriales</taxon>
        <taxon>Cryomorphaceae</taxon>
        <taxon>Cryomorpha</taxon>
    </lineage>
</organism>
<dbReference type="CDD" id="cd02440">
    <property type="entry name" value="AdoMet_MTases"/>
    <property type="match status" value="1"/>
</dbReference>
<evidence type="ECO:0000313" key="2">
    <source>
        <dbReference type="EMBL" id="NEN24258.1"/>
    </source>
</evidence>
<dbReference type="AlphaFoldDB" id="A0A7K3WRV7"/>
<dbReference type="Gene3D" id="3.40.50.150">
    <property type="entry name" value="Vaccinia Virus protein VP39"/>
    <property type="match status" value="1"/>
</dbReference>
<sequence>MNYKQTYDLIGNVDIYIIDQILKGRYQPGESILDAGCGSGRNLKWFYQNYFTLAGIDADAERIAQAKENYPDISKNFTVGNLDSLSFGESAFDHILCSAVLHFAQSREQFDVMFSQLVRVLKPEGTLFIRVASDIGLDGKKPWVQDGISKEAGNFYVTRRIISELLQSYPLKLIEPVKTTNVQDLRAMTTLVFQKF</sequence>
<comment type="caution">
    <text evidence="2">The sequence shown here is derived from an EMBL/GenBank/DDBJ whole genome shotgun (WGS) entry which is preliminary data.</text>
</comment>
<dbReference type="GO" id="GO:0032259">
    <property type="term" value="P:methylation"/>
    <property type="evidence" value="ECO:0007669"/>
    <property type="project" value="UniProtKB-KW"/>
</dbReference>